<sequence>MNSISHPENGYMDDSLSSLDSDKAMQDLLLTTTQKEGDDHLIEFSEAITSGLGGIGLGRPQASSNAPTKKLGLMRWVRVNETAIPSIFHEEDEDEDEDDGGKDKKMRPLVPIDYSTGGTAKICPNSRSGHRYPNLGQMSLSSAFQMLTEKKNKMKAERDQ</sequence>
<evidence type="ECO:0000313" key="3">
    <source>
        <dbReference type="Proteomes" id="UP000631114"/>
    </source>
</evidence>
<dbReference type="Proteomes" id="UP000631114">
    <property type="component" value="Unassembled WGS sequence"/>
</dbReference>
<dbReference type="PANTHER" id="PTHR47334:SF2">
    <property type="entry name" value="RNA-BINDING MOTIF PROTEIN 25"/>
    <property type="match status" value="1"/>
</dbReference>
<name>A0A835H5Q4_9MAGN</name>
<protein>
    <submittedName>
        <fullName evidence="2">Uncharacterized protein</fullName>
    </submittedName>
</protein>
<feature type="compositionally biased region" description="Acidic residues" evidence="1">
    <location>
        <begin position="90"/>
        <end position="100"/>
    </location>
</feature>
<gene>
    <name evidence="2" type="ORF">IFM89_016045</name>
</gene>
<keyword evidence="3" id="KW-1185">Reference proteome</keyword>
<feature type="region of interest" description="Disordered" evidence="1">
    <location>
        <begin position="87"/>
        <end position="136"/>
    </location>
</feature>
<evidence type="ECO:0000256" key="1">
    <source>
        <dbReference type="SAM" id="MobiDB-lite"/>
    </source>
</evidence>
<evidence type="ECO:0000313" key="2">
    <source>
        <dbReference type="EMBL" id="KAF9592594.1"/>
    </source>
</evidence>
<reference evidence="2 3" key="1">
    <citation type="submission" date="2020-10" db="EMBL/GenBank/DDBJ databases">
        <title>The Coptis chinensis genome and diversification of protoberbering-type alkaloids.</title>
        <authorList>
            <person name="Wang B."/>
            <person name="Shu S."/>
            <person name="Song C."/>
            <person name="Liu Y."/>
        </authorList>
    </citation>
    <scope>NUCLEOTIDE SEQUENCE [LARGE SCALE GENOMIC DNA]</scope>
    <source>
        <strain evidence="2">HL-2020</strain>
        <tissue evidence="2">Leaf</tissue>
    </source>
</reference>
<proteinExistence type="predicted"/>
<dbReference type="InterPro" id="IPR053294">
    <property type="entry name" value="RBM_PWI_domain"/>
</dbReference>
<dbReference type="AlphaFoldDB" id="A0A835H5Q4"/>
<organism evidence="2 3">
    <name type="scientific">Coptis chinensis</name>
    <dbReference type="NCBI Taxonomy" id="261450"/>
    <lineage>
        <taxon>Eukaryota</taxon>
        <taxon>Viridiplantae</taxon>
        <taxon>Streptophyta</taxon>
        <taxon>Embryophyta</taxon>
        <taxon>Tracheophyta</taxon>
        <taxon>Spermatophyta</taxon>
        <taxon>Magnoliopsida</taxon>
        <taxon>Ranunculales</taxon>
        <taxon>Ranunculaceae</taxon>
        <taxon>Coptidoideae</taxon>
        <taxon>Coptis</taxon>
    </lineage>
</organism>
<comment type="caution">
    <text evidence="2">The sequence shown here is derived from an EMBL/GenBank/DDBJ whole genome shotgun (WGS) entry which is preliminary data.</text>
</comment>
<dbReference type="EMBL" id="JADFTS010000008">
    <property type="protein sequence ID" value="KAF9592594.1"/>
    <property type="molecule type" value="Genomic_DNA"/>
</dbReference>
<accession>A0A835H5Q4</accession>
<dbReference type="PANTHER" id="PTHR47334">
    <property type="entry name" value="SPLICING FACTOR PWI DOMAIN-CONTAINING PROTEIN / RNA RECOGNITION MOTIF (RRM)-CONTAINING PROTEIN"/>
    <property type="match status" value="1"/>
</dbReference>